<feature type="transmembrane region" description="Helical" evidence="1">
    <location>
        <begin position="87"/>
        <end position="107"/>
    </location>
</feature>
<dbReference type="AlphaFoldDB" id="A0A814H284"/>
<reference evidence="2" key="1">
    <citation type="submission" date="2021-02" db="EMBL/GenBank/DDBJ databases">
        <authorList>
            <person name="Nowell W R."/>
        </authorList>
    </citation>
    <scope>NUCLEOTIDE SEQUENCE</scope>
</reference>
<feature type="transmembrane region" description="Helical" evidence="1">
    <location>
        <begin position="60"/>
        <end position="80"/>
    </location>
</feature>
<evidence type="ECO:0000313" key="2">
    <source>
        <dbReference type="EMBL" id="CAF1004612.1"/>
    </source>
</evidence>
<organism evidence="2 3">
    <name type="scientific">Rotaria sordida</name>
    <dbReference type="NCBI Taxonomy" id="392033"/>
    <lineage>
        <taxon>Eukaryota</taxon>
        <taxon>Metazoa</taxon>
        <taxon>Spiralia</taxon>
        <taxon>Gnathifera</taxon>
        <taxon>Rotifera</taxon>
        <taxon>Eurotatoria</taxon>
        <taxon>Bdelloidea</taxon>
        <taxon>Philodinida</taxon>
        <taxon>Philodinidae</taxon>
        <taxon>Rotaria</taxon>
    </lineage>
</organism>
<sequence>MSSSNITNDIVAATNALRWDSILFVRCWCITMFILGCIGHSLNIYVFTRPALYFNPCGRYFLASAISGYLVVFVNIPIRFLQLGYKLNLFLLSVEICKIVSFLFFSIRILPCWFIALASADRILPCWFIALASADRFFCSSRSATLRCWSSIRVSKILPCWFIALASADRFCL</sequence>
<name>A0A814H284_9BILA</name>
<gene>
    <name evidence="2" type="ORF">SEV965_LOCUS10966</name>
</gene>
<dbReference type="EMBL" id="CAJNOU010000462">
    <property type="protein sequence ID" value="CAF1004612.1"/>
    <property type="molecule type" value="Genomic_DNA"/>
</dbReference>
<keyword evidence="1" id="KW-1133">Transmembrane helix</keyword>
<keyword evidence="1" id="KW-0472">Membrane</keyword>
<comment type="caution">
    <text evidence="2">The sequence shown here is derived from an EMBL/GenBank/DDBJ whole genome shotgun (WGS) entry which is preliminary data.</text>
</comment>
<accession>A0A814H284</accession>
<evidence type="ECO:0000313" key="3">
    <source>
        <dbReference type="Proteomes" id="UP000663889"/>
    </source>
</evidence>
<protein>
    <submittedName>
        <fullName evidence="2">Uncharacterized protein</fullName>
    </submittedName>
</protein>
<proteinExistence type="predicted"/>
<feature type="transmembrane region" description="Helical" evidence="1">
    <location>
        <begin position="23"/>
        <end position="48"/>
    </location>
</feature>
<evidence type="ECO:0000256" key="1">
    <source>
        <dbReference type="SAM" id="Phobius"/>
    </source>
</evidence>
<keyword evidence="1" id="KW-0812">Transmembrane</keyword>
<dbReference type="Proteomes" id="UP000663889">
    <property type="component" value="Unassembled WGS sequence"/>
</dbReference>